<gene>
    <name evidence="2" type="ORF">BSZ32_16325</name>
</gene>
<keyword evidence="3" id="KW-1185">Reference proteome</keyword>
<dbReference type="EMBL" id="MQWA01000001">
    <property type="protein sequence ID" value="PQJ29894.1"/>
    <property type="molecule type" value="Genomic_DNA"/>
</dbReference>
<dbReference type="PANTHER" id="PTHR42663">
    <property type="entry name" value="HYDROLASE C777.06C-RELATED-RELATED"/>
    <property type="match status" value="1"/>
</dbReference>
<organism evidence="2 3">
    <name type="scientific">Rubritalea profundi</name>
    <dbReference type="NCBI Taxonomy" id="1658618"/>
    <lineage>
        <taxon>Bacteria</taxon>
        <taxon>Pseudomonadati</taxon>
        <taxon>Verrucomicrobiota</taxon>
        <taxon>Verrucomicrobiia</taxon>
        <taxon>Verrucomicrobiales</taxon>
        <taxon>Rubritaleaceae</taxon>
        <taxon>Rubritalea</taxon>
    </lineage>
</organism>
<feature type="domain" description="Metallo-beta-lactamase" evidence="1">
    <location>
        <begin position="37"/>
        <end position="231"/>
    </location>
</feature>
<evidence type="ECO:0000313" key="3">
    <source>
        <dbReference type="Proteomes" id="UP000239907"/>
    </source>
</evidence>
<dbReference type="PANTHER" id="PTHR42663:SF6">
    <property type="entry name" value="HYDROLASE C777.06C-RELATED"/>
    <property type="match status" value="1"/>
</dbReference>
<dbReference type="SMART" id="SM00849">
    <property type="entry name" value="Lactamase_B"/>
    <property type="match status" value="1"/>
</dbReference>
<accession>A0A2S7U678</accession>
<dbReference type="Pfam" id="PF12706">
    <property type="entry name" value="Lactamase_B_2"/>
    <property type="match status" value="1"/>
</dbReference>
<proteinExistence type="predicted"/>
<name>A0A2S7U678_9BACT</name>
<dbReference type="Proteomes" id="UP000239907">
    <property type="component" value="Unassembled WGS sequence"/>
</dbReference>
<protein>
    <recommendedName>
        <fullName evidence="1">Metallo-beta-lactamase domain-containing protein</fullName>
    </recommendedName>
</protein>
<sequence length="259" mass="28646">MLKTTLTFLGTSTSVGIPVIGCDCASCSSDDPKNDRMRSSVHIQTATHSILVDSGPDLRQQALRHNLRKVDAVLYTHCHLDHTAGFDELRAFCWRRDSPLPLYSSLSCLDELSRVYAWAFSPENIYKGYIKPAVHPVAAPFMLGETKVTPLPVQHGSVETIGFRFDQAGQPSIGYIPDAKSIPETTLDLLDGLDHFIIDALRPSPHPTHLSLPEAIEIAQAVGAKQTWLTHISHETDYLLEESKLPPNIRFAHDTLTLS</sequence>
<dbReference type="InterPro" id="IPR036866">
    <property type="entry name" value="RibonucZ/Hydroxyglut_hydro"/>
</dbReference>
<comment type="caution">
    <text evidence="2">The sequence shown here is derived from an EMBL/GenBank/DDBJ whole genome shotgun (WGS) entry which is preliminary data.</text>
</comment>
<dbReference type="CDD" id="cd16279">
    <property type="entry name" value="metallo-hydrolase-like_MBL-fold"/>
    <property type="match status" value="1"/>
</dbReference>
<dbReference type="AlphaFoldDB" id="A0A2S7U678"/>
<dbReference type="Gene3D" id="3.60.15.10">
    <property type="entry name" value="Ribonuclease Z/Hydroxyacylglutathione hydrolase-like"/>
    <property type="match status" value="1"/>
</dbReference>
<reference evidence="2 3" key="1">
    <citation type="submission" date="2016-12" db="EMBL/GenBank/DDBJ databases">
        <title>Study of bacterial adaptation to deep sea.</title>
        <authorList>
            <person name="Song J."/>
            <person name="Yoshizawa S."/>
            <person name="Kogure K."/>
        </authorList>
    </citation>
    <scope>NUCLEOTIDE SEQUENCE [LARGE SCALE GENOMIC DNA]</scope>
    <source>
        <strain evidence="2 3">SAORIC-165</strain>
    </source>
</reference>
<dbReference type="InterPro" id="IPR001279">
    <property type="entry name" value="Metallo-B-lactamas"/>
</dbReference>
<evidence type="ECO:0000313" key="2">
    <source>
        <dbReference type="EMBL" id="PQJ29894.1"/>
    </source>
</evidence>
<evidence type="ECO:0000259" key="1">
    <source>
        <dbReference type="SMART" id="SM00849"/>
    </source>
</evidence>
<dbReference type="SUPFAM" id="SSF56281">
    <property type="entry name" value="Metallo-hydrolase/oxidoreductase"/>
    <property type="match status" value="1"/>
</dbReference>